<name>L9X0P7_9EURY</name>
<dbReference type="EMBL" id="AOIB01000031">
    <property type="protein sequence ID" value="ELY55334.1"/>
    <property type="molecule type" value="Genomic_DNA"/>
</dbReference>
<accession>L9X0P7</accession>
<dbReference type="AlphaFoldDB" id="L9X0P7"/>
<dbReference type="Proteomes" id="UP000011688">
    <property type="component" value="Unassembled WGS sequence"/>
</dbReference>
<proteinExistence type="predicted"/>
<dbReference type="RefSeq" id="WP_005558163.1">
    <property type="nucleotide sequence ID" value="NZ_AOIB01000031.1"/>
</dbReference>
<evidence type="ECO:0000313" key="2">
    <source>
        <dbReference type="Proteomes" id="UP000011688"/>
    </source>
</evidence>
<dbReference type="eggNOG" id="arCOG11476">
    <property type="taxonomic scope" value="Archaea"/>
</dbReference>
<evidence type="ECO:0000313" key="1">
    <source>
        <dbReference type="EMBL" id="ELY55334.1"/>
    </source>
</evidence>
<keyword evidence="2" id="KW-1185">Reference proteome</keyword>
<reference evidence="1 2" key="1">
    <citation type="journal article" date="2014" name="PLoS Genet.">
        <title>Phylogenetically driven sequencing of extremely halophilic archaea reveals strategies for static and dynamic osmo-response.</title>
        <authorList>
            <person name="Becker E.A."/>
            <person name="Seitzer P.M."/>
            <person name="Tritt A."/>
            <person name="Larsen D."/>
            <person name="Krusor M."/>
            <person name="Yao A.I."/>
            <person name="Wu D."/>
            <person name="Madern D."/>
            <person name="Eisen J.A."/>
            <person name="Darling A.E."/>
            <person name="Facciotti M.T."/>
        </authorList>
    </citation>
    <scope>NUCLEOTIDE SEQUENCE [LARGE SCALE GENOMIC DNA]</scope>
    <source>
        <strain evidence="1 2">DSM 10524</strain>
    </source>
</reference>
<organism evidence="1 2">
    <name type="scientific">Natronococcus amylolyticus DSM 10524</name>
    <dbReference type="NCBI Taxonomy" id="1227497"/>
    <lineage>
        <taxon>Archaea</taxon>
        <taxon>Methanobacteriati</taxon>
        <taxon>Methanobacteriota</taxon>
        <taxon>Stenosarchaea group</taxon>
        <taxon>Halobacteria</taxon>
        <taxon>Halobacteriales</taxon>
        <taxon>Natrialbaceae</taxon>
        <taxon>Natronococcus</taxon>
    </lineage>
</organism>
<dbReference type="OrthoDB" id="159847at2157"/>
<sequence>MSVDLECDACGHRHIVPERPDDTEGGGTVCPACGAKPFTVRRNGLTWHPDG</sequence>
<gene>
    <name evidence="1" type="ORF">C491_16502</name>
</gene>
<comment type="caution">
    <text evidence="1">The sequence shown here is derived from an EMBL/GenBank/DDBJ whole genome shotgun (WGS) entry which is preliminary data.</text>
</comment>
<protein>
    <submittedName>
        <fullName evidence="1">Uncharacterized protein</fullName>
    </submittedName>
</protein>